<evidence type="ECO:0008006" key="4">
    <source>
        <dbReference type="Google" id="ProtNLM"/>
    </source>
</evidence>
<reference evidence="3" key="2">
    <citation type="submission" date="2015-01" db="EMBL/GenBank/DDBJ databases">
        <title>Evolutionary Origins and Diversification of the Mycorrhizal Mutualists.</title>
        <authorList>
            <consortium name="DOE Joint Genome Institute"/>
            <consortium name="Mycorrhizal Genomics Consortium"/>
            <person name="Kohler A."/>
            <person name="Kuo A."/>
            <person name="Nagy L.G."/>
            <person name="Floudas D."/>
            <person name="Copeland A."/>
            <person name="Barry K.W."/>
            <person name="Cichocki N."/>
            <person name="Veneault-Fourrey C."/>
            <person name="LaButti K."/>
            <person name="Lindquist E.A."/>
            <person name="Lipzen A."/>
            <person name="Lundell T."/>
            <person name="Morin E."/>
            <person name="Murat C."/>
            <person name="Riley R."/>
            <person name="Ohm R."/>
            <person name="Sun H."/>
            <person name="Tunlid A."/>
            <person name="Henrissat B."/>
            <person name="Grigoriev I.V."/>
            <person name="Hibbett D.S."/>
            <person name="Martin F."/>
        </authorList>
    </citation>
    <scope>NUCLEOTIDE SEQUENCE [LARGE SCALE GENOMIC DNA]</scope>
    <source>
        <strain evidence="3">Marx 270</strain>
    </source>
</reference>
<dbReference type="InterPro" id="IPR032675">
    <property type="entry name" value="LRR_dom_sf"/>
</dbReference>
<accession>A0A0C3KDS2</accession>
<dbReference type="HOGENOM" id="CLU_021164_0_1_1"/>
<proteinExistence type="predicted"/>
<gene>
    <name evidence="2" type="ORF">M404DRAFT_997903</name>
</gene>
<keyword evidence="1" id="KW-0732">Signal</keyword>
<dbReference type="Proteomes" id="UP000054217">
    <property type="component" value="Unassembled WGS sequence"/>
</dbReference>
<dbReference type="Gene3D" id="3.80.10.10">
    <property type="entry name" value="Ribonuclease Inhibitor"/>
    <property type="match status" value="1"/>
</dbReference>
<feature type="signal peptide" evidence="1">
    <location>
        <begin position="1"/>
        <end position="15"/>
    </location>
</feature>
<keyword evidence="3" id="KW-1185">Reference proteome</keyword>
<name>A0A0C3KDS2_PISTI</name>
<evidence type="ECO:0000256" key="1">
    <source>
        <dbReference type="SAM" id="SignalP"/>
    </source>
</evidence>
<reference evidence="2 3" key="1">
    <citation type="submission" date="2014-04" db="EMBL/GenBank/DDBJ databases">
        <authorList>
            <consortium name="DOE Joint Genome Institute"/>
            <person name="Kuo A."/>
            <person name="Kohler A."/>
            <person name="Costa M.D."/>
            <person name="Nagy L.G."/>
            <person name="Floudas D."/>
            <person name="Copeland A."/>
            <person name="Barry K.W."/>
            <person name="Cichocki N."/>
            <person name="Veneault-Fourrey C."/>
            <person name="LaButti K."/>
            <person name="Lindquist E.A."/>
            <person name="Lipzen A."/>
            <person name="Lundell T."/>
            <person name="Morin E."/>
            <person name="Murat C."/>
            <person name="Sun H."/>
            <person name="Tunlid A."/>
            <person name="Henrissat B."/>
            <person name="Grigoriev I.V."/>
            <person name="Hibbett D.S."/>
            <person name="Martin F."/>
            <person name="Nordberg H.P."/>
            <person name="Cantor M.N."/>
            <person name="Hua S.X."/>
        </authorList>
    </citation>
    <scope>NUCLEOTIDE SEQUENCE [LARGE SCALE GENOMIC DNA]</scope>
    <source>
        <strain evidence="2 3">Marx 270</strain>
    </source>
</reference>
<dbReference type="AlphaFoldDB" id="A0A0C3KDS2"/>
<sequence>MGLWPILRLLPAATATSWTEQRGADPESDECHGPPIVVTRPLKLEEWLIFKRLSQRVRDIHVIVTQKPRCYSITPGSLSLLLHPPGNESLESLFPNVQHLSFRCQGFSLETSDYQNHVLTLLRVFVRPQLSTLELLLGGTLYVPLNASGILASCPNLRTLHTVTDTLETREGFPAFVAPNISSFQSLETVRIHDVSWDLLASLAQKKTLRCLVINFRRPLGSPAPPPTNEAFVGLRYLSTHIASLELTLRFYRWASLSELRTLSILATDFSRSDYSEDLEELLTLIPLHRPFLERIHVNLGFAPPRQPRHWVLTKSILTPYLSLRHLKVLDITLASRSYSPQFTDDDLMQMVQCWPLLKELHLKTYTCGWVLPTGLSLGGIAALIQLCPNLEGFSLVFNATEIPKIACQPDGSPVQNTKIRSLQVGNSPISSPENVAMYLRLLMPGLHVVSTCNTMDSTHKMHWKTVSALLA</sequence>
<dbReference type="SUPFAM" id="SSF52047">
    <property type="entry name" value="RNI-like"/>
    <property type="match status" value="1"/>
</dbReference>
<dbReference type="EMBL" id="KN831959">
    <property type="protein sequence ID" value="KIO07757.1"/>
    <property type="molecule type" value="Genomic_DNA"/>
</dbReference>
<organism evidence="2 3">
    <name type="scientific">Pisolithus tinctorius Marx 270</name>
    <dbReference type="NCBI Taxonomy" id="870435"/>
    <lineage>
        <taxon>Eukaryota</taxon>
        <taxon>Fungi</taxon>
        <taxon>Dikarya</taxon>
        <taxon>Basidiomycota</taxon>
        <taxon>Agaricomycotina</taxon>
        <taxon>Agaricomycetes</taxon>
        <taxon>Agaricomycetidae</taxon>
        <taxon>Boletales</taxon>
        <taxon>Sclerodermatineae</taxon>
        <taxon>Pisolithaceae</taxon>
        <taxon>Pisolithus</taxon>
    </lineage>
</organism>
<dbReference type="InParanoid" id="A0A0C3KDS2"/>
<dbReference type="OrthoDB" id="2628893at2759"/>
<evidence type="ECO:0000313" key="3">
    <source>
        <dbReference type="Proteomes" id="UP000054217"/>
    </source>
</evidence>
<protein>
    <recommendedName>
        <fullName evidence="4">F-box domain-containing protein</fullName>
    </recommendedName>
</protein>
<evidence type="ECO:0000313" key="2">
    <source>
        <dbReference type="EMBL" id="KIO07757.1"/>
    </source>
</evidence>
<feature type="chain" id="PRO_5013130791" description="F-box domain-containing protein" evidence="1">
    <location>
        <begin position="16"/>
        <end position="472"/>
    </location>
</feature>
<dbReference type="STRING" id="870435.A0A0C3KDS2"/>